<feature type="region of interest" description="Disordered" evidence="7">
    <location>
        <begin position="539"/>
        <end position="590"/>
    </location>
</feature>
<dbReference type="InterPro" id="IPR038770">
    <property type="entry name" value="Na+/solute_symporter_sf"/>
</dbReference>
<proteinExistence type="inferred from homology"/>
<feature type="compositionally biased region" description="Basic and acidic residues" evidence="7">
    <location>
        <begin position="350"/>
        <end position="367"/>
    </location>
</feature>
<evidence type="ECO:0000256" key="6">
    <source>
        <dbReference type="ARBA" id="ARBA00023136"/>
    </source>
</evidence>
<feature type="compositionally biased region" description="Basic and acidic residues" evidence="7">
    <location>
        <begin position="574"/>
        <end position="590"/>
    </location>
</feature>
<name>A0A812QSR3_9DINO</name>
<evidence type="ECO:0000313" key="11">
    <source>
        <dbReference type="EMBL" id="CAE7401564.1"/>
    </source>
</evidence>
<dbReference type="CDD" id="cd03023">
    <property type="entry name" value="DsbA_Com1_like"/>
    <property type="match status" value="1"/>
</dbReference>
<feature type="transmembrane region" description="Helical" evidence="8">
    <location>
        <begin position="1027"/>
        <end position="1050"/>
    </location>
</feature>
<feature type="transmembrane region" description="Helical" evidence="8">
    <location>
        <begin position="968"/>
        <end position="987"/>
    </location>
</feature>
<evidence type="ECO:0000256" key="4">
    <source>
        <dbReference type="ARBA" id="ARBA00022692"/>
    </source>
</evidence>
<feature type="domain" description="Thioredoxin" evidence="10">
    <location>
        <begin position="79"/>
        <end position="271"/>
    </location>
</feature>
<feature type="transmembrane region" description="Helical" evidence="8">
    <location>
        <begin position="993"/>
        <end position="1015"/>
    </location>
</feature>
<evidence type="ECO:0000256" key="5">
    <source>
        <dbReference type="ARBA" id="ARBA00022989"/>
    </source>
</evidence>
<feature type="compositionally biased region" description="Basic and acidic residues" evidence="7">
    <location>
        <begin position="539"/>
        <end position="564"/>
    </location>
</feature>
<dbReference type="Pfam" id="PF02254">
    <property type="entry name" value="TrkA_N"/>
    <property type="match status" value="1"/>
</dbReference>
<dbReference type="GO" id="GO:0016491">
    <property type="term" value="F:oxidoreductase activity"/>
    <property type="evidence" value="ECO:0007669"/>
    <property type="project" value="InterPro"/>
</dbReference>
<keyword evidence="5 8" id="KW-1133">Transmembrane helix</keyword>
<comment type="caution">
    <text evidence="11">The sequence shown here is derived from an EMBL/GenBank/DDBJ whole genome shotgun (WGS) entry which is preliminary data.</text>
</comment>
<evidence type="ECO:0000259" key="9">
    <source>
        <dbReference type="PROSITE" id="PS51201"/>
    </source>
</evidence>
<dbReference type="InterPro" id="IPR036291">
    <property type="entry name" value="NAD(P)-bd_dom_sf"/>
</dbReference>
<dbReference type="InterPro" id="IPR001853">
    <property type="entry name" value="DSBA-like_thioredoxin_dom"/>
</dbReference>
<dbReference type="GO" id="GO:0006813">
    <property type="term" value="P:potassium ion transport"/>
    <property type="evidence" value="ECO:0007669"/>
    <property type="project" value="InterPro"/>
</dbReference>
<dbReference type="AlphaFoldDB" id="A0A812QSR3"/>
<keyword evidence="6 8" id="KW-0472">Membrane</keyword>
<dbReference type="OrthoDB" id="1654420at2759"/>
<feature type="transmembrane region" description="Helical" evidence="8">
    <location>
        <begin position="784"/>
        <end position="807"/>
    </location>
</feature>
<comment type="subcellular location">
    <subcellularLocation>
        <location evidence="1">Membrane</location>
        <topology evidence="1">Multi-pass membrane protein</topology>
    </subcellularLocation>
</comment>
<evidence type="ECO:0000313" key="12">
    <source>
        <dbReference type="Proteomes" id="UP000601435"/>
    </source>
</evidence>
<accession>A0A812QSR3</accession>
<dbReference type="PROSITE" id="PS51352">
    <property type="entry name" value="THIOREDOXIN_2"/>
    <property type="match status" value="1"/>
</dbReference>
<feature type="compositionally biased region" description="Basic and acidic residues" evidence="7">
    <location>
        <begin position="380"/>
        <end position="392"/>
    </location>
</feature>
<dbReference type="InterPro" id="IPR003148">
    <property type="entry name" value="RCK_N"/>
</dbReference>
<keyword evidence="3" id="KW-0813">Transport</keyword>
<evidence type="ECO:0000256" key="1">
    <source>
        <dbReference type="ARBA" id="ARBA00004141"/>
    </source>
</evidence>
<evidence type="ECO:0000256" key="3">
    <source>
        <dbReference type="ARBA" id="ARBA00022448"/>
    </source>
</evidence>
<feature type="region of interest" description="Disordered" evidence="7">
    <location>
        <begin position="701"/>
        <end position="722"/>
    </location>
</feature>
<evidence type="ECO:0000256" key="8">
    <source>
        <dbReference type="SAM" id="Phobius"/>
    </source>
</evidence>
<dbReference type="SUPFAM" id="SSF51735">
    <property type="entry name" value="NAD(P)-binding Rossmann-fold domains"/>
    <property type="match status" value="1"/>
</dbReference>
<dbReference type="InterPro" id="IPR006153">
    <property type="entry name" value="Cation/H_exchanger_TM"/>
</dbReference>
<dbReference type="InterPro" id="IPR036249">
    <property type="entry name" value="Thioredoxin-like_sf"/>
</dbReference>
<dbReference type="Pfam" id="PF00999">
    <property type="entry name" value="Na_H_Exchanger"/>
    <property type="match status" value="1"/>
</dbReference>
<feature type="compositionally biased region" description="Basic and acidic residues" evidence="7">
    <location>
        <begin position="483"/>
        <end position="496"/>
    </location>
</feature>
<keyword evidence="4 8" id="KW-0812">Transmembrane</keyword>
<dbReference type="Gene3D" id="3.40.30.10">
    <property type="entry name" value="Glutaredoxin"/>
    <property type="match status" value="1"/>
</dbReference>
<dbReference type="Proteomes" id="UP000601435">
    <property type="component" value="Unassembled WGS sequence"/>
</dbReference>
<comment type="similarity">
    <text evidence="2">Belongs to the monovalent cation:proton antiporter 2 (CPA2) transporter (TC 2.A.37) family.</text>
</comment>
<dbReference type="GO" id="GO:1902600">
    <property type="term" value="P:proton transmembrane transport"/>
    <property type="evidence" value="ECO:0007669"/>
    <property type="project" value="InterPro"/>
</dbReference>
<feature type="compositionally biased region" description="Basic and acidic residues" evidence="7">
    <location>
        <begin position="429"/>
        <end position="456"/>
    </location>
</feature>
<keyword evidence="12" id="KW-1185">Reference proteome</keyword>
<dbReference type="Gene3D" id="1.20.1530.20">
    <property type="match status" value="1"/>
</dbReference>
<organism evidence="11 12">
    <name type="scientific">Symbiodinium necroappetens</name>
    <dbReference type="NCBI Taxonomy" id="1628268"/>
    <lineage>
        <taxon>Eukaryota</taxon>
        <taxon>Sar</taxon>
        <taxon>Alveolata</taxon>
        <taxon>Dinophyceae</taxon>
        <taxon>Suessiales</taxon>
        <taxon>Symbiodiniaceae</taxon>
        <taxon>Symbiodinium</taxon>
    </lineage>
</organism>
<feature type="transmembrane region" description="Helical" evidence="8">
    <location>
        <begin position="914"/>
        <end position="932"/>
    </location>
</feature>
<dbReference type="PROSITE" id="PS51201">
    <property type="entry name" value="RCK_N"/>
    <property type="match status" value="1"/>
</dbReference>
<dbReference type="Gene3D" id="3.40.50.720">
    <property type="entry name" value="NAD(P)-binding Rossmann-like Domain"/>
    <property type="match status" value="1"/>
</dbReference>
<dbReference type="InterPro" id="IPR013766">
    <property type="entry name" value="Thioredoxin_domain"/>
</dbReference>
<feature type="domain" description="RCK N-terminal" evidence="9">
    <location>
        <begin position="1138"/>
        <end position="1254"/>
    </location>
</feature>
<dbReference type="GO" id="GO:0015297">
    <property type="term" value="F:antiporter activity"/>
    <property type="evidence" value="ECO:0007669"/>
    <property type="project" value="InterPro"/>
</dbReference>
<gene>
    <name evidence="11" type="primary">ybaL</name>
    <name evidence="11" type="ORF">SNEC2469_LOCUS10992</name>
</gene>
<feature type="transmembrane region" description="Helical" evidence="8">
    <location>
        <begin position="1056"/>
        <end position="1075"/>
    </location>
</feature>
<feature type="transmembrane region" description="Helical" evidence="8">
    <location>
        <begin position="828"/>
        <end position="851"/>
    </location>
</feature>
<protein>
    <submittedName>
        <fullName evidence="11">YbaL protein</fullName>
    </submittedName>
</protein>
<dbReference type="PANTHER" id="PTHR42751:SF1">
    <property type="entry name" value="CATION_PROTON ANTIPORTER YBAL-RELATED"/>
    <property type="match status" value="1"/>
</dbReference>
<dbReference type="EMBL" id="CAJNJA010017452">
    <property type="protein sequence ID" value="CAE7401564.1"/>
    <property type="molecule type" value="Genomic_DNA"/>
</dbReference>
<reference evidence="11" key="1">
    <citation type="submission" date="2021-02" db="EMBL/GenBank/DDBJ databases">
        <authorList>
            <person name="Dougan E. K."/>
            <person name="Rhodes N."/>
            <person name="Thang M."/>
            <person name="Chan C."/>
        </authorList>
    </citation>
    <scope>NUCLEOTIDE SEQUENCE</scope>
</reference>
<dbReference type="SUPFAM" id="SSF52833">
    <property type="entry name" value="Thioredoxin-like"/>
    <property type="match status" value="1"/>
</dbReference>
<dbReference type="PANTHER" id="PTHR42751">
    <property type="entry name" value="SODIUM/HYDROGEN EXCHANGER FAMILY/TRKA DOMAIN PROTEIN"/>
    <property type="match status" value="1"/>
</dbReference>
<feature type="region of interest" description="Disordered" evidence="7">
    <location>
        <begin position="341"/>
        <end position="522"/>
    </location>
</feature>
<evidence type="ECO:0000256" key="2">
    <source>
        <dbReference type="ARBA" id="ARBA00005551"/>
    </source>
</evidence>
<evidence type="ECO:0000259" key="10">
    <source>
        <dbReference type="PROSITE" id="PS51352"/>
    </source>
</evidence>
<dbReference type="Pfam" id="PF01323">
    <property type="entry name" value="DSBA"/>
    <property type="match status" value="1"/>
</dbReference>
<sequence length="1271" mass="136862">MEVQRMNRFGLLAGIVLIAMVGGATGAVFTRLVPPVIDEERVLRIVDERLAWDRQTQEPLDASIESYLLANPRILERVSEALVAQRDAEQRTKDKEIIEANRQALFYGLGSVIVGNPQGDVTLVEFYDYNCEYCRRAFPDLVELMDADPDLKVVLRQFPILSQGSVDAARVGTLVAEAGGDYWTFHQELFTARGQVDLETALNAAVSIGLDPEVLRTRIETPTADAPLAESFELARALGVTGTPTFVLGDEIIPGAVGTEALRQKVANVRSDEQDYGYGEYLGSNTELIFSLAAASSSALDQSATTFFIVAQFLSGYFMARERDESAFVLFLLSLRHPPTQYDVGRPGGHVHETDPNEEADDHREGQQRAPASRARSRHVGGDLDDHLRDGAGADAEEERRPLRRIGQAADPDTHHGRGTGQQRQGGEAPERRPCLEDRRGDSDALGHVVHGEAQHQESPQARRAGGEGGTDRQPLAEVVQPDAERDVEREREAHRRAAPAPDGHEQHEAGAGGEQHQQRSLELHRRGCAHLQRFQRHVNQEEREQPDRQRQHEVHAPRTDAAHRRIAQQPDGYRQDANDQSDERLLPEERLRRDRRRHCDRDLVEEGGAGIGHDIDRVRLALHPGIGNGEPDRAAARDGSGRVLGEGPIGVVDLDLGDGHGLRPAGPNQDADAAAVEDRPLVGDGLHRRRTVVEAAQRVGIGDPCDGNAKQHDGQQQPQKEQAVRAVGRLSAPGLGNGHGLALHHVEHSHPAQFGELGLVGVEHVLAGLVVGVAELEDAPLRLGWPLGGSLLFGLALSVASTVVLLKALQDRRLIETERGRIAVGWLIVEDLAMVLALVLIPAIASLGGTDTGIHDPFVSFVESILGTEIGIWGVLALTIVKVAAFVGFMLIVGRRIIPWALHGTAHTGSRELFRLAVLAIGLGVALGSAVLFGVSLARGAFFAGMILSESELSHRAAQETLPLRDAFAVLFFVSVGMLFDPAIIITDPLPVLATVFIIVIGKSLAAFGIVLLFRRPVGTALTISASLAQIGEFSFILATMGVALAILPTEGKDLILAGALISIVFNPLVFWAVDLLKPRFETRFADRKGARGERIEPVEPVEAATGPLTTDLPTQAAVNVGAAGADDDTTAPTTLTDHTVLVGYGQVGRIIADGLKGGGAPVLVIEDSDNDVSAAREAGFEVLFGNAAASDVMRMANIGEARSLMLAISNGFEAGSVCETGRKLNPSILIVARAYSEEEDTYLRGLGANIVIRGEREIGMGMLAYARGE</sequence>
<evidence type="ECO:0000256" key="7">
    <source>
        <dbReference type="SAM" id="MobiDB-lite"/>
    </source>
</evidence>
<dbReference type="GO" id="GO:0016020">
    <property type="term" value="C:membrane"/>
    <property type="evidence" value="ECO:0007669"/>
    <property type="project" value="UniProtKB-SubCell"/>
</dbReference>
<feature type="transmembrane region" description="Helical" evidence="8">
    <location>
        <begin position="871"/>
        <end position="894"/>
    </location>
</feature>